<dbReference type="InterPro" id="IPR012902">
    <property type="entry name" value="N_methyl_site"/>
</dbReference>
<evidence type="ECO:0000256" key="7">
    <source>
        <dbReference type="ARBA" id="ARBA00022989"/>
    </source>
</evidence>
<feature type="compositionally biased region" description="Low complexity" evidence="11">
    <location>
        <begin position="8"/>
        <end position="22"/>
    </location>
</feature>
<feature type="domain" description="General secretion pathway GspH" evidence="13">
    <location>
        <begin position="78"/>
        <end position="175"/>
    </location>
</feature>
<keyword evidence="15" id="KW-1185">Reference proteome</keyword>
<evidence type="ECO:0000256" key="1">
    <source>
        <dbReference type="ARBA" id="ARBA00004377"/>
    </source>
</evidence>
<dbReference type="GO" id="GO:0005886">
    <property type="term" value="C:plasma membrane"/>
    <property type="evidence" value="ECO:0007669"/>
    <property type="project" value="UniProtKB-SubCell"/>
</dbReference>
<evidence type="ECO:0000256" key="2">
    <source>
        <dbReference type="ARBA" id="ARBA00021549"/>
    </source>
</evidence>
<accession>A0A0H3C2Y5</accession>
<keyword evidence="6 12" id="KW-0812">Transmembrane</keyword>
<dbReference type="RefSeq" id="YP_002515551.3">
    <property type="nucleotide sequence ID" value="NC_011916.1"/>
</dbReference>
<dbReference type="GO" id="GO:0015628">
    <property type="term" value="P:protein secretion by the type II secretion system"/>
    <property type="evidence" value="ECO:0007669"/>
    <property type="project" value="InterPro"/>
</dbReference>
<dbReference type="HOGENOM" id="CLU_113215_2_0_5"/>
<dbReference type="Pfam" id="PF07963">
    <property type="entry name" value="N_methyl"/>
    <property type="match status" value="1"/>
</dbReference>
<evidence type="ECO:0000259" key="13">
    <source>
        <dbReference type="Pfam" id="PF12019"/>
    </source>
</evidence>
<dbReference type="GO" id="GO:0015627">
    <property type="term" value="C:type II protein secretion system complex"/>
    <property type="evidence" value="ECO:0007669"/>
    <property type="project" value="InterPro"/>
</dbReference>
<keyword evidence="7 12" id="KW-1133">Transmembrane helix</keyword>
<evidence type="ECO:0000256" key="4">
    <source>
        <dbReference type="ARBA" id="ARBA00022481"/>
    </source>
</evidence>
<keyword evidence="8 12" id="KW-0472">Membrane</keyword>
<dbReference type="EMBL" id="CP001340">
    <property type="protein sequence ID" value="ACL93643.3"/>
    <property type="molecule type" value="Genomic_DNA"/>
</dbReference>
<dbReference type="NCBIfam" id="TIGR02532">
    <property type="entry name" value="IV_pilin_GFxxxE"/>
    <property type="match status" value="1"/>
</dbReference>
<name>A0A0H3C2Y5_CAUVN</name>
<gene>
    <name evidence="14" type="ordered locus">CCNA_00176</name>
</gene>
<dbReference type="RefSeq" id="WP_012639898.1">
    <property type="nucleotide sequence ID" value="NC_011916.1"/>
</dbReference>
<keyword evidence="5" id="KW-0997">Cell inner membrane</keyword>
<dbReference type="Pfam" id="PF12019">
    <property type="entry name" value="GspH"/>
    <property type="match status" value="1"/>
</dbReference>
<reference evidence="14 15" key="1">
    <citation type="journal article" date="2010" name="J. Bacteriol.">
        <title>The genetic basis of laboratory adaptation in Caulobacter crescentus.</title>
        <authorList>
            <person name="Marks M.E."/>
            <person name="Castro-Rojas C.M."/>
            <person name="Teiling C."/>
            <person name="Du L."/>
            <person name="Kapatral V."/>
            <person name="Walunas T.L."/>
            <person name="Crosson S."/>
        </authorList>
    </citation>
    <scope>NUCLEOTIDE SEQUENCE [LARGE SCALE GENOMIC DNA]</scope>
    <source>
        <strain evidence="15">NA1000 / CB15N</strain>
    </source>
</reference>
<evidence type="ECO:0000256" key="8">
    <source>
        <dbReference type="ARBA" id="ARBA00023136"/>
    </source>
</evidence>
<evidence type="ECO:0000313" key="15">
    <source>
        <dbReference type="Proteomes" id="UP000001364"/>
    </source>
</evidence>
<evidence type="ECO:0000313" key="14">
    <source>
        <dbReference type="EMBL" id="ACL93643.3"/>
    </source>
</evidence>
<evidence type="ECO:0000256" key="10">
    <source>
        <dbReference type="ARBA" id="ARBA00030775"/>
    </source>
</evidence>
<dbReference type="PATRIC" id="fig|565050.3.peg.175"/>
<dbReference type="KEGG" id="ccs:CCNA_00176"/>
<dbReference type="AlphaFoldDB" id="A0A0H3C2Y5"/>
<evidence type="ECO:0000256" key="6">
    <source>
        <dbReference type="ARBA" id="ARBA00022692"/>
    </source>
</evidence>
<dbReference type="InterPro" id="IPR045584">
    <property type="entry name" value="Pilin-like"/>
</dbReference>
<keyword evidence="3" id="KW-1003">Cell membrane</keyword>
<evidence type="ECO:0000256" key="11">
    <source>
        <dbReference type="SAM" id="MobiDB-lite"/>
    </source>
</evidence>
<feature type="region of interest" description="Disordered" evidence="11">
    <location>
        <begin position="1"/>
        <end position="22"/>
    </location>
</feature>
<keyword evidence="4" id="KW-0488">Methylation</keyword>
<feature type="transmembrane region" description="Helical" evidence="12">
    <location>
        <begin position="41"/>
        <end position="66"/>
    </location>
</feature>
<dbReference type="SUPFAM" id="SSF54523">
    <property type="entry name" value="Pili subunits"/>
    <property type="match status" value="1"/>
</dbReference>
<dbReference type="Gene3D" id="3.55.40.10">
    <property type="entry name" value="minor pseudopilin epsh domain"/>
    <property type="match status" value="1"/>
</dbReference>
<organism evidence="14 15">
    <name type="scientific">Caulobacter vibrioides (strain NA1000 / CB15N)</name>
    <name type="common">Caulobacter crescentus</name>
    <dbReference type="NCBI Taxonomy" id="565050"/>
    <lineage>
        <taxon>Bacteria</taxon>
        <taxon>Pseudomonadati</taxon>
        <taxon>Pseudomonadota</taxon>
        <taxon>Alphaproteobacteria</taxon>
        <taxon>Caulobacterales</taxon>
        <taxon>Caulobacteraceae</taxon>
        <taxon>Caulobacter</taxon>
    </lineage>
</organism>
<dbReference type="PRINTS" id="PR00885">
    <property type="entry name" value="BCTERIALGSPH"/>
</dbReference>
<dbReference type="OrthoDB" id="7189369at2"/>
<dbReference type="InterPro" id="IPR002416">
    <property type="entry name" value="T2SS_protein-GspH"/>
</dbReference>
<dbReference type="Proteomes" id="UP000001364">
    <property type="component" value="Chromosome"/>
</dbReference>
<dbReference type="InterPro" id="IPR022346">
    <property type="entry name" value="T2SS_GspH"/>
</dbReference>
<sequence length="185" mass="19671">MAPSMSIRSARTAARAAKARTPTLATGAEARHAKARRVAQAGFTLVELMVVLMIMGLLATAVILTLPEGKMSLSQESARFAARLLRAREESLLVNRQVRVNVTSADYRFDIRDGRAWRALDTAPFVTTAWVEETRVSGRDGATVVVFEPTGQASGAEFTLGRGGSGYVVSVDVAGNVAVHAAQAL</sequence>
<evidence type="ECO:0000256" key="5">
    <source>
        <dbReference type="ARBA" id="ARBA00022519"/>
    </source>
</evidence>
<evidence type="ECO:0000256" key="12">
    <source>
        <dbReference type="SAM" id="Phobius"/>
    </source>
</evidence>
<dbReference type="GeneID" id="7330220"/>
<evidence type="ECO:0000256" key="3">
    <source>
        <dbReference type="ARBA" id="ARBA00022475"/>
    </source>
</evidence>
<dbReference type="PROSITE" id="PS00409">
    <property type="entry name" value="PROKAR_NTER_METHYL"/>
    <property type="match status" value="1"/>
</dbReference>
<evidence type="ECO:0000256" key="9">
    <source>
        <dbReference type="ARBA" id="ARBA00025772"/>
    </source>
</evidence>
<protein>
    <recommendedName>
        <fullName evidence="2">Type II secretion system protein H</fullName>
    </recommendedName>
    <alternativeName>
        <fullName evidence="10">General secretion pathway protein H</fullName>
    </alternativeName>
</protein>
<proteinExistence type="inferred from homology"/>
<comment type="subcellular location">
    <subcellularLocation>
        <location evidence="1">Cell inner membrane</location>
        <topology evidence="1">Single-pass membrane protein</topology>
    </subcellularLocation>
</comment>
<comment type="similarity">
    <text evidence="9">Belongs to the GSP H family.</text>
</comment>